<dbReference type="InterPro" id="IPR027417">
    <property type="entry name" value="P-loop_NTPase"/>
</dbReference>
<dbReference type="GO" id="GO:0007018">
    <property type="term" value="P:microtubule-based movement"/>
    <property type="evidence" value="ECO:0007669"/>
    <property type="project" value="InterPro"/>
</dbReference>
<evidence type="ECO:0000256" key="4">
    <source>
        <dbReference type="ARBA" id="ARBA00022701"/>
    </source>
</evidence>
<gene>
    <name evidence="17" type="ORF">TD95_004258</name>
</gene>
<dbReference type="Proteomes" id="UP000033483">
    <property type="component" value="Unassembled WGS sequence"/>
</dbReference>
<keyword evidence="6" id="KW-0498">Mitosis</keyword>
<keyword evidence="18" id="KW-1185">Reference proteome</keyword>
<dbReference type="InterPro" id="IPR036961">
    <property type="entry name" value="Kinesin_motor_dom_sf"/>
</dbReference>
<dbReference type="InterPro" id="IPR047149">
    <property type="entry name" value="KIF11-like"/>
</dbReference>
<dbReference type="GO" id="GO:0008017">
    <property type="term" value="F:microtubule binding"/>
    <property type="evidence" value="ECO:0007669"/>
    <property type="project" value="InterPro"/>
</dbReference>
<evidence type="ECO:0000259" key="16">
    <source>
        <dbReference type="PROSITE" id="PS50067"/>
    </source>
</evidence>
<proteinExistence type="inferred from homology"/>
<feature type="compositionally biased region" description="Basic residues" evidence="15">
    <location>
        <begin position="1201"/>
        <end position="1211"/>
    </location>
</feature>
<feature type="compositionally biased region" description="Polar residues" evidence="15">
    <location>
        <begin position="1088"/>
        <end position="1099"/>
    </location>
</feature>
<feature type="compositionally biased region" description="Polar residues" evidence="15">
    <location>
        <begin position="47"/>
        <end position="65"/>
    </location>
</feature>
<dbReference type="GO" id="GO:0000073">
    <property type="term" value="P:initial mitotic spindle pole body separation"/>
    <property type="evidence" value="ECO:0007669"/>
    <property type="project" value="UniProtKB-ARBA"/>
</dbReference>
<comment type="caution">
    <text evidence="17">The sequence shown here is derived from an EMBL/GenBank/DDBJ whole genome shotgun (WGS) entry which is preliminary data.</text>
</comment>
<feature type="compositionally biased region" description="Pro residues" evidence="15">
    <location>
        <begin position="1100"/>
        <end position="1112"/>
    </location>
</feature>
<dbReference type="PANTHER" id="PTHR47970:SF12">
    <property type="entry name" value="KINESIN FAMILY MEMBER 11"/>
    <property type="match status" value="1"/>
</dbReference>
<keyword evidence="5 13" id="KW-0547">Nucleotide-binding</keyword>
<feature type="compositionally biased region" description="Polar residues" evidence="15">
    <location>
        <begin position="1184"/>
        <end position="1200"/>
    </location>
</feature>
<accession>A0A0F4Z8X3</accession>
<feature type="binding site" evidence="13">
    <location>
        <begin position="176"/>
        <end position="183"/>
    </location>
    <ligand>
        <name>ATP</name>
        <dbReference type="ChEBI" id="CHEBI:30616"/>
    </ligand>
</feature>
<evidence type="ECO:0000313" key="18">
    <source>
        <dbReference type="Proteomes" id="UP000033483"/>
    </source>
</evidence>
<dbReference type="PROSITE" id="PS50067">
    <property type="entry name" value="KINESIN_MOTOR_2"/>
    <property type="match status" value="1"/>
</dbReference>
<dbReference type="PRINTS" id="PR00380">
    <property type="entry name" value="KINESINHEAVY"/>
</dbReference>
<keyword evidence="3" id="KW-0132">Cell division</keyword>
<feature type="domain" description="Kinesin motor" evidence="16">
    <location>
        <begin position="90"/>
        <end position="428"/>
    </location>
</feature>
<feature type="compositionally biased region" description="Basic residues" evidence="15">
    <location>
        <begin position="1164"/>
        <end position="1174"/>
    </location>
</feature>
<evidence type="ECO:0000256" key="1">
    <source>
        <dbReference type="ARBA" id="ARBA00004245"/>
    </source>
</evidence>
<dbReference type="SUPFAM" id="SSF52540">
    <property type="entry name" value="P-loop containing nucleoside triphosphate hydrolases"/>
    <property type="match status" value="1"/>
</dbReference>
<feature type="coiled-coil region" evidence="14">
    <location>
        <begin position="748"/>
        <end position="808"/>
    </location>
</feature>
<comment type="similarity">
    <text evidence="12">Belongs to the TRAFAC class myosin-kinesin ATPase superfamily. Kinesin family. KIN-5/BimC subfamily.</text>
</comment>
<dbReference type="OrthoDB" id="3176171at2759"/>
<feature type="compositionally biased region" description="Polar residues" evidence="15">
    <location>
        <begin position="1014"/>
        <end position="1038"/>
    </location>
</feature>
<protein>
    <recommendedName>
        <fullName evidence="16">Kinesin motor domain-containing protein</fullName>
    </recommendedName>
</protein>
<keyword evidence="8 14" id="KW-0175">Coiled coil</keyword>
<dbReference type="PANTHER" id="PTHR47970">
    <property type="entry name" value="KINESIN-LIKE PROTEIN KIF11"/>
    <property type="match status" value="1"/>
</dbReference>
<dbReference type="InterPro" id="IPR019821">
    <property type="entry name" value="Kinesin_motor_CS"/>
</dbReference>
<keyword evidence="11" id="KW-0131">Cell cycle</keyword>
<organism evidence="17 18">
    <name type="scientific">Thielaviopsis punctulata</name>
    <dbReference type="NCBI Taxonomy" id="72032"/>
    <lineage>
        <taxon>Eukaryota</taxon>
        <taxon>Fungi</taxon>
        <taxon>Dikarya</taxon>
        <taxon>Ascomycota</taxon>
        <taxon>Pezizomycotina</taxon>
        <taxon>Sordariomycetes</taxon>
        <taxon>Hypocreomycetidae</taxon>
        <taxon>Microascales</taxon>
        <taxon>Ceratocystidaceae</taxon>
        <taxon>Thielaviopsis</taxon>
    </lineage>
</organism>
<feature type="compositionally biased region" description="Polar residues" evidence="15">
    <location>
        <begin position="19"/>
        <end position="40"/>
    </location>
</feature>
<feature type="region of interest" description="Disordered" evidence="15">
    <location>
        <begin position="1"/>
        <end position="73"/>
    </location>
</feature>
<evidence type="ECO:0000256" key="3">
    <source>
        <dbReference type="ARBA" id="ARBA00022618"/>
    </source>
</evidence>
<evidence type="ECO:0000256" key="6">
    <source>
        <dbReference type="ARBA" id="ARBA00022776"/>
    </source>
</evidence>
<comment type="subcellular location">
    <subcellularLocation>
        <location evidence="1">Cytoplasm</location>
        <location evidence="1">Cytoskeleton</location>
    </subcellularLocation>
</comment>
<dbReference type="GO" id="GO:0005876">
    <property type="term" value="C:spindle microtubule"/>
    <property type="evidence" value="ECO:0007669"/>
    <property type="project" value="TreeGrafter"/>
</dbReference>
<dbReference type="InterPro" id="IPR001752">
    <property type="entry name" value="Kinesin_motor_dom"/>
</dbReference>
<feature type="region of interest" description="Disordered" evidence="15">
    <location>
        <begin position="1141"/>
        <end position="1211"/>
    </location>
</feature>
<dbReference type="EMBL" id="LAEV01002104">
    <property type="protein sequence ID" value="KKA26566.1"/>
    <property type="molecule type" value="Genomic_DNA"/>
</dbReference>
<keyword evidence="9 13" id="KW-0505">Motor protein</keyword>
<dbReference type="GO" id="GO:0072686">
    <property type="term" value="C:mitotic spindle"/>
    <property type="evidence" value="ECO:0007669"/>
    <property type="project" value="TreeGrafter"/>
</dbReference>
<keyword evidence="7 13" id="KW-0067">ATP-binding</keyword>
<dbReference type="SMART" id="SM00129">
    <property type="entry name" value="KISc"/>
    <property type="match status" value="1"/>
</dbReference>
<evidence type="ECO:0000256" key="10">
    <source>
        <dbReference type="ARBA" id="ARBA00023212"/>
    </source>
</evidence>
<keyword evidence="2" id="KW-0963">Cytoplasm</keyword>
<evidence type="ECO:0000256" key="15">
    <source>
        <dbReference type="SAM" id="MobiDB-lite"/>
    </source>
</evidence>
<dbReference type="GO" id="GO:0005524">
    <property type="term" value="F:ATP binding"/>
    <property type="evidence" value="ECO:0007669"/>
    <property type="project" value="UniProtKB-UniRule"/>
</dbReference>
<sequence length="1211" mass="133194">MRSASTSSILPPGRRLTKRSSTVRPPTAQSTHSTSGTAPSRSDRPSRATSPAESVNSAATASGAPSVTGKRKDRDFETDVAAVHADETTNINVVVRCRGRNEREIKENSNVVVMTDGVKGKAVELSMGPNAVSNKSYGFDRVFSPAADQTMVFDEVVKPILDEMLAGYNCTIFAYGQTGTGKTYTMSGDMTETLGLLSDNAGIIPRVLQSLFRQLELDNSEYLIKCSFIELYNEELRDLVTSDDSVKLKIYEDNSRRGHSTTVVQGVEEKFIKNAVEGIRLLQEGSMKRQVAATKCNDLSSRSHTVFTITACIKKVLDDGNEDYISAGKLNLVDLAGSENIQRSGAENKRAAEAGLINKSLLTLGRVINALVDRSQHIPYRESKLTRLLQDSLGGRTKTCIIATISPAKVNLEETISTLDYAFRAKNIRNKPQMNAKVNRKALLQELANDIERLKMELIATRQRNGVYLTNESFEEMTATSESRRIVMAEQSAKIETLETNLRNKAQELWNLTTTFTGLRKEHEAVAQTLSQTKGALEHTEIILTEARKTLADETMLRKAHQMTELELTKMGNQLLSTIQRTVQDVDNLHAKNKRKSDLESVNRSVWGSTQKQVVDVTAQVEERVHKFRELQEEALEKMTGQVDRFVDDEYQNLNKFDEDIGAFRSNFESKRAELTSEYEKMLGDFGADFKKLTRAQQTVYDNLQTCTSEVGDAARKISSEVLPEMASLHKQLQSSYADISKEFRSLFDRMSAHMAAQKTENDRLKQELAAAVGTVAEQNKALASMANDVLEAERRNAAADRTKLLAQISDLIDANAVARDQRLTAQFGPVAEQLTSAAGSLEAATTQHDAGVEALDEKHAQFVKAAKQSRDRLRSKMDEDWAAANEQTTTMEKTSKNVHASTVAALKAQTNTLDQDMELVTSQAKQVHRSGAHFFDVFRDSMTSLEDEFETVLRTASTTVNSSIDRVKSLGDTMVADGKDAVAQLEPIQGNICQPLADLRADISSRQLREYTATGNTPKRVQYTFPTSLPQTASPSTLLRRMDMPTPTEPEPETDADGDVVFSDAVHRAGTPVSSSQDRTGPASPSVRPSTKRTTTLTSPPPPAVISPPARPTGLRESNLNQNAAPVSHIFDRTVTTTIPLAPEGSEDPTAATAGTGGLPASRLRKPSRRLTGKKLVPEGRENQVQTQAQTAARLSQGVSRRRNTNTRLP</sequence>
<evidence type="ECO:0000256" key="2">
    <source>
        <dbReference type="ARBA" id="ARBA00022490"/>
    </source>
</evidence>
<dbReference type="GO" id="GO:0051301">
    <property type="term" value="P:cell division"/>
    <property type="evidence" value="ECO:0007669"/>
    <property type="project" value="UniProtKB-KW"/>
</dbReference>
<dbReference type="Gene3D" id="3.40.850.10">
    <property type="entry name" value="Kinesin motor domain"/>
    <property type="match status" value="1"/>
</dbReference>
<reference evidence="17 18" key="1">
    <citation type="submission" date="2015-03" db="EMBL/GenBank/DDBJ databases">
        <authorList>
            <person name="Radwan O."/>
            <person name="Al-Naeli F.A."/>
            <person name="Rendon G.A."/>
            <person name="Fields C."/>
        </authorList>
    </citation>
    <scope>NUCLEOTIDE SEQUENCE [LARGE SCALE GENOMIC DNA]</scope>
    <source>
        <strain evidence="17">CR-DP1</strain>
    </source>
</reference>
<keyword evidence="4" id="KW-0493">Microtubule</keyword>
<dbReference type="FunFam" id="3.40.850.10:FF:000051">
    <property type="entry name" value="Kinesin-like protein bimC"/>
    <property type="match status" value="1"/>
</dbReference>
<dbReference type="AlphaFoldDB" id="A0A0F4Z8X3"/>
<dbReference type="CDD" id="cd01364">
    <property type="entry name" value="KISc_BimC_Eg5"/>
    <property type="match status" value="1"/>
</dbReference>
<evidence type="ECO:0000256" key="8">
    <source>
        <dbReference type="ARBA" id="ARBA00023054"/>
    </source>
</evidence>
<evidence type="ECO:0000256" key="9">
    <source>
        <dbReference type="ARBA" id="ARBA00023175"/>
    </source>
</evidence>
<evidence type="ECO:0000256" key="5">
    <source>
        <dbReference type="ARBA" id="ARBA00022741"/>
    </source>
</evidence>
<keyword evidence="10" id="KW-0206">Cytoskeleton</keyword>
<name>A0A0F4Z8X3_9PEZI</name>
<dbReference type="Pfam" id="PF00225">
    <property type="entry name" value="Kinesin"/>
    <property type="match status" value="1"/>
</dbReference>
<dbReference type="GO" id="GO:0005634">
    <property type="term" value="C:nucleus"/>
    <property type="evidence" value="ECO:0007669"/>
    <property type="project" value="TreeGrafter"/>
</dbReference>
<feature type="region of interest" description="Disordered" evidence="15">
    <location>
        <begin position="1014"/>
        <end position="1119"/>
    </location>
</feature>
<evidence type="ECO:0000256" key="12">
    <source>
        <dbReference type="ARBA" id="ARBA00034704"/>
    </source>
</evidence>
<evidence type="ECO:0000256" key="11">
    <source>
        <dbReference type="ARBA" id="ARBA00023306"/>
    </source>
</evidence>
<evidence type="ECO:0000256" key="7">
    <source>
        <dbReference type="ARBA" id="ARBA00022840"/>
    </source>
</evidence>
<dbReference type="InterPro" id="IPR047241">
    <property type="entry name" value="KIF11-like_kin_motor_dom"/>
</dbReference>
<dbReference type="PROSITE" id="PS00411">
    <property type="entry name" value="KINESIN_MOTOR_1"/>
    <property type="match status" value="1"/>
</dbReference>
<evidence type="ECO:0000256" key="14">
    <source>
        <dbReference type="SAM" id="Coils"/>
    </source>
</evidence>
<evidence type="ECO:0000256" key="13">
    <source>
        <dbReference type="PROSITE-ProRule" id="PRU00283"/>
    </source>
</evidence>
<feature type="coiled-coil region" evidence="14">
    <location>
        <begin position="437"/>
        <end position="464"/>
    </location>
</feature>
<evidence type="ECO:0000313" key="17">
    <source>
        <dbReference type="EMBL" id="KKA26566.1"/>
    </source>
</evidence>
<dbReference type="GO" id="GO:0008574">
    <property type="term" value="F:plus-end-directed microtubule motor activity"/>
    <property type="evidence" value="ECO:0007669"/>
    <property type="project" value="TreeGrafter"/>
</dbReference>